<reference evidence="2 3" key="1">
    <citation type="submission" date="2019-10" db="EMBL/GenBank/DDBJ databases">
        <title>Extracellular Electron Transfer in a Candidatus Methanoperedens spp. Enrichment Culture.</title>
        <authorList>
            <person name="Berger S."/>
            <person name="Rangel Shaw D."/>
            <person name="Berben T."/>
            <person name="In 'T Zandt M."/>
            <person name="Frank J."/>
            <person name="Reimann J."/>
            <person name="Jetten M.S.M."/>
            <person name="Welte C.U."/>
        </authorList>
    </citation>
    <scope>NUCLEOTIDE SEQUENCE [LARGE SCALE GENOMIC DNA]</scope>
    <source>
        <strain evidence="2">SB12</strain>
    </source>
</reference>
<evidence type="ECO:0008006" key="4">
    <source>
        <dbReference type="Google" id="ProtNLM"/>
    </source>
</evidence>
<dbReference type="EMBL" id="WBUI01000003">
    <property type="protein sequence ID" value="KAB2934210.1"/>
    <property type="molecule type" value="Genomic_DNA"/>
</dbReference>
<sequence>MFDLRRFLPLVLLPMLSSCLWMSSDTASLFARDEVLSAEEARGYLNTAITINANNCTTLYKPALFLLDAGYDRILTRPFYYKESLDTCFVALLLVPCPAAELSDTDAMNYYRFVLNTCKPRPYEL</sequence>
<organism evidence="2 3">
    <name type="scientific">Leptonema illini</name>
    <dbReference type="NCBI Taxonomy" id="183"/>
    <lineage>
        <taxon>Bacteria</taxon>
        <taxon>Pseudomonadati</taxon>
        <taxon>Spirochaetota</taxon>
        <taxon>Spirochaetia</taxon>
        <taxon>Leptospirales</taxon>
        <taxon>Leptospiraceae</taxon>
        <taxon>Leptonema</taxon>
    </lineage>
</organism>
<dbReference type="PROSITE" id="PS51257">
    <property type="entry name" value="PROKAR_LIPOPROTEIN"/>
    <property type="match status" value="1"/>
</dbReference>
<accession>A0A833H463</accession>
<gene>
    <name evidence="2" type="ORF">F9K24_04075</name>
</gene>
<dbReference type="Proteomes" id="UP000460298">
    <property type="component" value="Unassembled WGS sequence"/>
</dbReference>
<comment type="caution">
    <text evidence="2">The sequence shown here is derived from an EMBL/GenBank/DDBJ whole genome shotgun (WGS) entry which is preliminary data.</text>
</comment>
<feature type="chain" id="PRO_5032293347" description="Lipoprotein" evidence="1">
    <location>
        <begin position="24"/>
        <end position="125"/>
    </location>
</feature>
<proteinExistence type="predicted"/>
<evidence type="ECO:0000313" key="2">
    <source>
        <dbReference type="EMBL" id="KAB2934210.1"/>
    </source>
</evidence>
<feature type="signal peptide" evidence="1">
    <location>
        <begin position="1"/>
        <end position="23"/>
    </location>
</feature>
<protein>
    <recommendedName>
        <fullName evidence="4">Lipoprotein</fullName>
    </recommendedName>
</protein>
<name>A0A833H463_9LEPT</name>
<dbReference type="RefSeq" id="WP_002772544.1">
    <property type="nucleotide sequence ID" value="NZ_JQDG01000036.1"/>
</dbReference>
<dbReference type="AlphaFoldDB" id="A0A833H463"/>
<keyword evidence="1" id="KW-0732">Signal</keyword>
<evidence type="ECO:0000313" key="3">
    <source>
        <dbReference type="Proteomes" id="UP000460298"/>
    </source>
</evidence>
<evidence type="ECO:0000256" key="1">
    <source>
        <dbReference type="SAM" id="SignalP"/>
    </source>
</evidence>